<evidence type="ECO:0000256" key="6">
    <source>
        <dbReference type="ARBA" id="ARBA00023233"/>
    </source>
</evidence>
<keyword evidence="3" id="KW-0399">Innate immunity</keyword>
<dbReference type="Pfam" id="PF02758">
    <property type="entry name" value="PYRIN"/>
    <property type="match status" value="1"/>
</dbReference>
<proteinExistence type="predicted"/>
<dbReference type="Proteomes" id="UP001557470">
    <property type="component" value="Unassembled WGS sequence"/>
</dbReference>
<comment type="subcellular location">
    <subcellularLocation>
        <location evidence="1">Inflammasome</location>
    </subcellularLocation>
</comment>
<dbReference type="EMBL" id="JAGEUA010000002">
    <property type="protein sequence ID" value="KAL1005052.1"/>
    <property type="molecule type" value="Genomic_DNA"/>
</dbReference>
<dbReference type="Gene3D" id="1.10.533.10">
    <property type="entry name" value="Death Domain, Fas"/>
    <property type="match status" value="2"/>
</dbReference>
<evidence type="ECO:0000313" key="9">
    <source>
        <dbReference type="EMBL" id="KAL1005052.1"/>
    </source>
</evidence>
<evidence type="ECO:0000256" key="3">
    <source>
        <dbReference type="ARBA" id="ARBA00022588"/>
    </source>
</evidence>
<dbReference type="PROSITE" id="PS50209">
    <property type="entry name" value="CARD"/>
    <property type="match status" value="1"/>
</dbReference>
<reference evidence="9 10" key="1">
    <citation type="submission" date="2024-06" db="EMBL/GenBank/DDBJ databases">
        <authorList>
            <person name="Pan Q."/>
            <person name="Wen M."/>
            <person name="Jouanno E."/>
            <person name="Zahm M."/>
            <person name="Klopp C."/>
            <person name="Cabau C."/>
            <person name="Louis A."/>
            <person name="Berthelot C."/>
            <person name="Parey E."/>
            <person name="Roest Crollius H."/>
            <person name="Montfort J."/>
            <person name="Robinson-Rechavi M."/>
            <person name="Bouchez O."/>
            <person name="Lampietro C."/>
            <person name="Lopez Roques C."/>
            <person name="Donnadieu C."/>
            <person name="Postlethwait J."/>
            <person name="Bobe J."/>
            <person name="Verreycken H."/>
            <person name="Guiguen Y."/>
        </authorList>
    </citation>
    <scope>NUCLEOTIDE SEQUENCE [LARGE SCALE GENOMIC DNA]</scope>
    <source>
        <strain evidence="9">Up_M1</strain>
        <tissue evidence="9">Testis</tissue>
    </source>
</reference>
<evidence type="ECO:0000256" key="5">
    <source>
        <dbReference type="ARBA" id="ARBA00023198"/>
    </source>
</evidence>
<evidence type="ECO:0000256" key="1">
    <source>
        <dbReference type="ARBA" id="ARBA00004110"/>
    </source>
</evidence>
<dbReference type="AlphaFoldDB" id="A0ABD0XXA0"/>
<feature type="domain" description="Pyrin" evidence="8">
    <location>
        <begin position="124"/>
        <end position="200"/>
    </location>
</feature>
<keyword evidence="10" id="KW-1185">Reference proteome</keyword>
<evidence type="ECO:0000256" key="2">
    <source>
        <dbReference type="ARBA" id="ARBA00022490"/>
    </source>
</evidence>
<keyword evidence="5" id="KW-0395">Inflammatory response</keyword>
<keyword evidence="2" id="KW-0963">Cytoplasm</keyword>
<evidence type="ECO:0000256" key="4">
    <source>
        <dbReference type="ARBA" id="ARBA00022859"/>
    </source>
</evidence>
<comment type="caution">
    <text evidence="9">The sequence shown here is derived from an EMBL/GenBank/DDBJ whole genome shotgun (WGS) entry which is preliminary data.</text>
</comment>
<dbReference type="GO" id="GO:0006954">
    <property type="term" value="P:inflammatory response"/>
    <property type="evidence" value="ECO:0007669"/>
    <property type="project" value="UniProtKB-KW"/>
</dbReference>
<dbReference type="InterPro" id="IPR033516">
    <property type="entry name" value="CARD8/ASC/NALP1_CARD"/>
</dbReference>
<dbReference type="Pfam" id="PF00619">
    <property type="entry name" value="CARD"/>
    <property type="match status" value="1"/>
</dbReference>
<accession>A0ABD0XXA0</accession>
<dbReference type="InterPro" id="IPR011029">
    <property type="entry name" value="DEATH-like_dom_sf"/>
</dbReference>
<dbReference type="GO" id="GO:0045087">
    <property type="term" value="P:innate immune response"/>
    <property type="evidence" value="ECO:0007669"/>
    <property type="project" value="UniProtKB-KW"/>
</dbReference>
<dbReference type="PANTHER" id="PTHR46985">
    <property type="entry name" value="NACHT, LRR AND PYD DOMAINS-CONTAINING PROTEIN 1"/>
    <property type="match status" value="1"/>
</dbReference>
<dbReference type="GO" id="GO:0061702">
    <property type="term" value="C:canonical inflammasome complex"/>
    <property type="evidence" value="ECO:0007669"/>
    <property type="project" value="UniProtKB-SubCell"/>
</dbReference>
<sequence>MDPAGFVDKHRDVLIQRVTTVMPIADELLQMKVIHDEEYSNISAAQTSQAKMRELYKALKTVKAKSAFYTSLQKNEKILVEELDTTVVASCESNTLSLPGGAASTETENTKQSAGNKIKVPLLLVSTLDELDSKQLERFQGYLNYGVTGFDPIPKSQLENATTMKTVDLMVTRWCDDGAKINTQNILKLMGQNKLANTLD</sequence>
<dbReference type="CDD" id="cd08330">
    <property type="entry name" value="CARD_ASC_NALP1"/>
    <property type="match status" value="1"/>
</dbReference>
<evidence type="ECO:0000259" key="8">
    <source>
        <dbReference type="PROSITE" id="PS50824"/>
    </source>
</evidence>
<dbReference type="InterPro" id="IPR004020">
    <property type="entry name" value="DAPIN"/>
</dbReference>
<evidence type="ECO:0008006" key="11">
    <source>
        <dbReference type="Google" id="ProtNLM"/>
    </source>
</evidence>
<evidence type="ECO:0000259" key="7">
    <source>
        <dbReference type="PROSITE" id="PS50209"/>
    </source>
</evidence>
<dbReference type="SUPFAM" id="SSF47986">
    <property type="entry name" value="DEATH domain"/>
    <property type="match status" value="2"/>
</dbReference>
<dbReference type="PROSITE" id="PS50824">
    <property type="entry name" value="DAPIN"/>
    <property type="match status" value="1"/>
</dbReference>
<keyword evidence="6" id="KW-1271">Inflammasome</keyword>
<organism evidence="9 10">
    <name type="scientific">Umbra pygmaea</name>
    <name type="common">Eastern mudminnow</name>
    <dbReference type="NCBI Taxonomy" id="75934"/>
    <lineage>
        <taxon>Eukaryota</taxon>
        <taxon>Metazoa</taxon>
        <taxon>Chordata</taxon>
        <taxon>Craniata</taxon>
        <taxon>Vertebrata</taxon>
        <taxon>Euteleostomi</taxon>
        <taxon>Actinopterygii</taxon>
        <taxon>Neopterygii</taxon>
        <taxon>Teleostei</taxon>
        <taxon>Protacanthopterygii</taxon>
        <taxon>Esociformes</taxon>
        <taxon>Umbridae</taxon>
        <taxon>Umbra</taxon>
    </lineage>
</organism>
<name>A0ABD0XXA0_UMBPY</name>
<dbReference type="PANTHER" id="PTHR46985:SF2">
    <property type="entry name" value="APOPTOSIS-ASSOCIATED SPECK-LIKE PROTEIN CONTAINING A CARD"/>
    <property type="match status" value="1"/>
</dbReference>
<evidence type="ECO:0000313" key="10">
    <source>
        <dbReference type="Proteomes" id="UP001557470"/>
    </source>
</evidence>
<dbReference type="SMART" id="SM01289">
    <property type="entry name" value="PYRIN"/>
    <property type="match status" value="1"/>
</dbReference>
<protein>
    <recommendedName>
        <fullName evidence="11">CARD domain-containing protein</fullName>
    </recommendedName>
</protein>
<gene>
    <name evidence="9" type="ORF">UPYG_G00053900</name>
</gene>
<dbReference type="InterPro" id="IPR051249">
    <property type="entry name" value="NLRP_Inflammasome"/>
</dbReference>
<dbReference type="InterPro" id="IPR001315">
    <property type="entry name" value="CARD"/>
</dbReference>
<feature type="domain" description="CARD" evidence="7">
    <location>
        <begin position="1"/>
        <end position="66"/>
    </location>
</feature>
<keyword evidence="4" id="KW-0391">Immunity</keyword>